<evidence type="ECO:0000313" key="4">
    <source>
        <dbReference type="Proteomes" id="UP001158961"/>
    </source>
</evidence>
<gene>
    <name evidence="3" type="ORF">DAPPPG734_25155</name>
</gene>
<dbReference type="SUPFAM" id="SSF46785">
    <property type="entry name" value="Winged helix' DNA-binding domain"/>
    <property type="match status" value="2"/>
</dbReference>
<dbReference type="Proteomes" id="UP001158961">
    <property type="component" value="Plasmid P4"/>
</dbReference>
<reference evidence="3" key="1">
    <citation type="submission" date="2022-05" db="EMBL/GenBank/DDBJ databases">
        <authorList>
            <person name="Pothier F. J."/>
        </authorList>
    </citation>
    <scope>NUCLEOTIDE SEQUENCE</scope>
    <source>
        <strain evidence="3">DAPP-PG734</strain>
        <plasmid evidence="3">P4</plasmid>
    </source>
</reference>
<dbReference type="RefSeq" id="WP_264704882.1">
    <property type="nucleotide sequence ID" value="NZ_OW970319.1"/>
</dbReference>
<evidence type="ECO:0000259" key="2">
    <source>
        <dbReference type="Pfam" id="PF01051"/>
    </source>
</evidence>
<evidence type="ECO:0000256" key="1">
    <source>
        <dbReference type="ARBA" id="ARBA00038283"/>
    </source>
</evidence>
<sequence>MPRKEPDILNIADANELTEAAYHLSLKSKRVLWLCLMQTYFTDDNDDASPVFNVAVSDYEDIFNISRNQASRDVKEGVIELSRASILFYPKNGRNDIRALPWLIEAGGRSSKGQWEIEFNPRVMPYLYVLGNQFTTYSLRDCGSLKNPRTVRLYESLCQFRSTGIWKTSHEWLADRFMLPDSQRNNSAELKRSFLEPALRQINDKTPLSVTYQADNNGKMIFNIYQKNGV</sequence>
<dbReference type="InterPro" id="IPR036388">
    <property type="entry name" value="WH-like_DNA-bd_sf"/>
</dbReference>
<evidence type="ECO:0000313" key="3">
    <source>
        <dbReference type="EMBL" id="CAH6382880.1"/>
    </source>
</evidence>
<accession>A0AAN2K7H1</accession>
<dbReference type="Pfam" id="PF21205">
    <property type="entry name" value="Rep3_C"/>
    <property type="match status" value="1"/>
</dbReference>
<dbReference type="GO" id="GO:0006270">
    <property type="term" value="P:DNA replication initiation"/>
    <property type="evidence" value="ECO:0007669"/>
    <property type="project" value="InterPro"/>
</dbReference>
<dbReference type="Gene3D" id="1.10.10.10">
    <property type="entry name" value="Winged helix-like DNA-binding domain superfamily/Winged helix DNA-binding domain"/>
    <property type="match status" value="2"/>
</dbReference>
<geneLocation type="plasmid" evidence="3 4">
    <name>P4</name>
</geneLocation>
<dbReference type="Pfam" id="PF01051">
    <property type="entry name" value="Rep3_N"/>
    <property type="match status" value="1"/>
</dbReference>
<name>A0AAN2K7H1_ENTAG</name>
<dbReference type="EMBL" id="OW970319">
    <property type="protein sequence ID" value="CAH6382880.1"/>
    <property type="molecule type" value="Genomic_DNA"/>
</dbReference>
<proteinExistence type="inferred from homology"/>
<comment type="similarity">
    <text evidence="1">Belongs to the initiator RepB protein family.</text>
</comment>
<organism evidence="3 4">
    <name type="scientific">Enterobacter agglomerans</name>
    <name type="common">Erwinia herbicola</name>
    <name type="synonym">Pantoea agglomerans</name>
    <dbReference type="NCBI Taxonomy" id="549"/>
    <lineage>
        <taxon>Bacteria</taxon>
        <taxon>Pseudomonadati</taxon>
        <taxon>Pseudomonadota</taxon>
        <taxon>Gammaproteobacteria</taxon>
        <taxon>Enterobacterales</taxon>
        <taxon>Erwiniaceae</taxon>
        <taxon>Pantoea</taxon>
        <taxon>Pantoea agglomerans group</taxon>
    </lineage>
</organism>
<protein>
    <submittedName>
        <fullName evidence="3">Replication initiation protein</fullName>
    </submittedName>
</protein>
<dbReference type="GO" id="GO:0003887">
    <property type="term" value="F:DNA-directed DNA polymerase activity"/>
    <property type="evidence" value="ECO:0007669"/>
    <property type="project" value="InterPro"/>
</dbReference>
<dbReference type="InterPro" id="IPR036390">
    <property type="entry name" value="WH_DNA-bd_sf"/>
</dbReference>
<dbReference type="InterPro" id="IPR000525">
    <property type="entry name" value="Initiator_Rep_WH1"/>
</dbReference>
<feature type="domain" description="Initiator Rep protein WH1" evidence="2">
    <location>
        <begin position="11"/>
        <end position="158"/>
    </location>
</feature>
<keyword evidence="3" id="KW-0614">Plasmid</keyword>
<dbReference type="AlphaFoldDB" id="A0AAN2K7H1"/>